<protein>
    <submittedName>
        <fullName evidence="5">DNA-binding transcriptional regulator, MerR family</fullName>
    </submittedName>
</protein>
<evidence type="ECO:0000313" key="6">
    <source>
        <dbReference type="Proteomes" id="UP000198970"/>
    </source>
</evidence>
<dbReference type="Gene3D" id="1.10.1660.10">
    <property type="match status" value="2"/>
</dbReference>
<gene>
    <name evidence="5" type="ORF">SAMN02745906_1393</name>
</gene>
<reference evidence="5 6" key="1">
    <citation type="submission" date="2016-10" db="EMBL/GenBank/DDBJ databases">
        <authorList>
            <person name="Varghese N."/>
            <person name="Submissions S."/>
        </authorList>
    </citation>
    <scope>NUCLEOTIDE SEQUENCE [LARGE SCALE GENOMIC DNA]</scope>
    <source>
        <strain evidence="5 6">ATCC 19403</strain>
    </source>
</reference>
<keyword evidence="2 5" id="KW-0238">DNA-binding</keyword>
<dbReference type="SMART" id="SM00422">
    <property type="entry name" value="HTH_MERR"/>
    <property type="match status" value="2"/>
</dbReference>
<evidence type="ECO:0000259" key="4">
    <source>
        <dbReference type="PROSITE" id="PS50937"/>
    </source>
</evidence>
<evidence type="ECO:0000313" key="5">
    <source>
        <dbReference type="EMBL" id="SET72205.1"/>
    </source>
</evidence>
<dbReference type="PANTHER" id="PTHR30204">
    <property type="entry name" value="REDOX-CYCLING DRUG-SENSING TRANSCRIPTIONAL ACTIVATOR SOXR"/>
    <property type="match status" value="1"/>
</dbReference>
<evidence type="ECO:0000256" key="2">
    <source>
        <dbReference type="ARBA" id="ARBA00023125"/>
    </source>
</evidence>
<dbReference type="GO" id="GO:0003677">
    <property type="term" value="F:DNA binding"/>
    <property type="evidence" value="ECO:0007669"/>
    <property type="project" value="UniProtKB-KW"/>
</dbReference>
<dbReference type="InterPro" id="IPR009061">
    <property type="entry name" value="DNA-bd_dom_put_sf"/>
</dbReference>
<feature type="domain" description="HTH merR-type" evidence="4">
    <location>
        <begin position="133"/>
        <end position="201"/>
    </location>
</feature>
<evidence type="ECO:0000256" key="1">
    <source>
        <dbReference type="ARBA" id="ARBA00023015"/>
    </source>
</evidence>
<dbReference type="InterPro" id="IPR047057">
    <property type="entry name" value="MerR_fam"/>
</dbReference>
<dbReference type="Pfam" id="PF00376">
    <property type="entry name" value="MerR"/>
    <property type="match status" value="1"/>
</dbReference>
<dbReference type="InterPro" id="IPR000551">
    <property type="entry name" value="MerR-type_HTH_dom"/>
</dbReference>
<organism evidence="5 6">
    <name type="scientific">Lacrimispora sphenoides JCM 1415</name>
    <dbReference type="NCBI Taxonomy" id="1297793"/>
    <lineage>
        <taxon>Bacteria</taxon>
        <taxon>Bacillati</taxon>
        <taxon>Bacillota</taxon>
        <taxon>Clostridia</taxon>
        <taxon>Lachnospirales</taxon>
        <taxon>Lachnospiraceae</taxon>
        <taxon>Lacrimispora</taxon>
    </lineage>
</organism>
<dbReference type="SUPFAM" id="SSF46955">
    <property type="entry name" value="Putative DNA-binding domain"/>
    <property type="match status" value="2"/>
</dbReference>
<sequence>MVVIDRMKTYMTSEIAHSIGIHPNTVRLYEELELIPKPERRANGYRIFTDFHMEQIKFVRIALKVEVLQNGLRKQAITIIKTSASGNFDKAINLTEHYLQQIKNEQSNAEEAIEITQKLLSGSSQDQESGAMVLTRKEMADYLQISMDALRNWEMNGLLTIKRKQNGYRVYTDEDIRRLKIIRSLRCGNYSLSAILRMLNTLSQNPKADIRQVIDTPDENEDIISVCDKLLTSLHFAEENAKVMLSHLEKMKEQFEINPTL</sequence>
<dbReference type="Proteomes" id="UP000198970">
    <property type="component" value="Chromosome I"/>
</dbReference>
<keyword evidence="3" id="KW-0804">Transcription</keyword>
<proteinExistence type="predicted"/>
<accession>A0ABY1C5Y9</accession>
<dbReference type="PANTHER" id="PTHR30204:SF94">
    <property type="entry name" value="HEAVY METAL-DEPENDENT TRANSCRIPTIONAL REGULATOR HI_0293-RELATED"/>
    <property type="match status" value="1"/>
</dbReference>
<dbReference type="CDD" id="cd00592">
    <property type="entry name" value="HTH_MerR-like"/>
    <property type="match status" value="1"/>
</dbReference>
<dbReference type="Pfam" id="PF13411">
    <property type="entry name" value="MerR_1"/>
    <property type="match status" value="1"/>
</dbReference>
<feature type="domain" description="HTH merR-type" evidence="4">
    <location>
        <begin position="9"/>
        <end position="62"/>
    </location>
</feature>
<dbReference type="EMBL" id="LT630003">
    <property type="protein sequence ID" value="SET72205.1"/>
    <property type="molecule type" value="Genomic_DNA"/>
</dbReference>
<evidence type="ECO:0000256" key="3">
    <source>
        <dbReference type="ARBA" id="ARBA00023163"/>
    </source>
</evidence>
<keyword evidence="6" id="KW-1185">Reference proteome</keyword>
<name>A0ABY1C5Y9_9FIRM</name>
<keyword evidence="1" id="KW-0805">Transcription regulation</keyword>
<dbReference type="PROSITE" id="PS50937">
    <property type="entry name" value="HTH_MERR_2"/>
    <property type="match status" value="2"/>
</dbReference>